<accession>A0A410PSY2</accession>
<protein>
    <recommendedName>
        <fullName evidence="6">Basal-body rod modification protein FlgD</fullName>
    </recommendedName>
</protein>
<sequence>MCREEERSLADTTINDKILSSLKALTTDKSKSTSIKANLDLQTTDWLSLLVAQLKNQDMYNQTDNTEMMSQMAQYSQIQSMQEMVSKQEDIYAMNTTSYAASLLGKEVTTASIQTTTTTTGTTDTLVTTKGTVTGVTLFEGEPKIYIDGKPFSLNQIMIVGDVATDVTPPDSDDENSGGGSTDKEETPPTDDGD</sequence>
<comment type="similarity">
    <text evidence="1">Belongs to the FlgD family.</text>
</comment>
<evidence type="ECO:0000256" key="2">
    <source>
        <dbReference type="ARBA" id="ARBA00022795"/>
    </source>
</evidence>
<reference evidence="4 5" key="1">
    <citation type="submission" date="2019-01" db="EMBL/GenBank/DDBJ databases">
        <title>Draft genomes of a novel of Aminipila strains.</title>
        <authorList>
            <person name="Ma S."/>
        </authorList>
    </citation>
    <scope>NUCLEOTIDE SEQUENCE [LARGE SCALE GENOMIC DNA]</scope>
    <source>
        <strain evidence="5">JN-39</strain>
    </source>
</reference>
<dbReference type="KEGG" id="amij:EQM06_01445"/>
<dbReference type="GO" id="GO:0044781">
    <property type="term" value="P:bacterial-type flagellum organization"/>
    <property type="evidence" value="ECO:0007669"/>
    <property type="project" value="UniProtKB-KW"/>
</dbReference>
<evidence type="ECO:0000256" key="1">
    <source>
        <dbReference type="ARBA" id="ARBA00010577"/>
    </source>
</evidence>
<dbReference type="OrthoDB" id="280334at2"/>
<evidence type="ECO:0008006" key="6">
    <source>
        <dbReference type="Google" id="ProtNLM"/>
    </source>
</evidence>
<gene>
    <name evidence="4" type="ORF">EQM06_01445</name>
</gene>
<name>A0A410PSY2_9FIRM</name>
<evidence type="ECO:0000313" key="4">
    <source>
        <dbReference type="EMBL" id="QAT41996.1"/>
    </source>
</evidence>
<dbReference type="EMBL" id="CP035281">
    <property type="protein sequence ID" value="QAT41996.1"/>
    <property type="molecule type" value="Genomic_DNA"/>
</dbReference>
<keyword evidence="2" id="KW-1005">Bacterial flagellum biogenesis</keyword>
<dbReference type="Pfam" id="PF03963">
    <property type="entry name" value="FlgD"/>
    <property type="match status" value="1"/>
</dbReference>
<evidence type="ECO:0000256" key="3">
    <source>
        <dbReference type="SAM" id="MobiDB-lite"/>
    </source>
</evidence>
<organism evidence="4 5">
    <name type="scientific">Aminipila luticellarii</name>
    <dbReference type="NCBI Taxonomy" id="2507160"/>
    <lineage>
        <taxon>Bacteria</taxon>
        <taxon>Bacillati</taxon>
        <taxon>Bacillota</taxon>
        <taxon>Clostridia</taxon>
        <taxon>Peptostreptococcales</taxon>
        <taxon>Anaerovoracaceae</taxon>
        <taxon>Aminipila</taxon>
    </lineage>
</organism>
<dbReference type="Proteomes" id="UP000287601">
    <property type="component" value="Chromosome"/>
</dbReference>
<evidence type="ECO:0000313" key="5">
    <source>
        <dbReference type="Proteomes" id="UP000287601"/>
    </source>
</evidence>
<dbReference type="AlphaFoldDB" id="A0A410PSY2"/>
<dbReference type="InterPro" id="IPR005648">
    <property type="entry name" value="FlgD"/>
</dbReference>
<proteinExistence type="inferred from homology"/>
<keyword evidence="5" id="KW-1185">Reference proteome</keyword>
<feature type="region of interest" description="Disordered" evidence="3">
    <location>
        <begin position="164"/>
        <end position="194"/>
    </location>
</feature>